<dbReference type="GO" id="GO:0052381">
    <property type="term" value="F:tRNA dimethylallyltransferase activity"/>
    <property type="evidence" value="ECO:0007669"/>
    <property type="project" value="TreeGrafter"/>
</dbReference>
<dbReference type="Gene3D" id="3.40.50.300">
    <property type="entry name" value="P-loop containing nucleotide triphosphate hydrolases"/>
    <property type="match status" value="1"/>
</dbReference>
<sequence length="303" mass="34179">MSDLLVKPKNEKLIVILGATATGKSRFSVDLATHISPSEIINSDKMHFYRGLDITANKIALEERRGIPHHLIDDYDSADGDLPILIGGSNSYIHAFLAKHFDSDSEGLDFEFVVSSELRYNCCFLWVYVAPSIHKQYIYLRVQQMLDAGMLEELSEYFEKGMDTYSPAIKKLIGVNAFKTYFNVFPPGNTNGKTSAIKKCIGSNVDMKPNGKYQESDDATLKKTLLEEAIQTMKLNAYELAKRQVEKINFFRSSGWNILKLDATEAIRTVLAADPDSANSSKIIWEKEIVEPSMKVVQRFLEE</sequence>
<comment type="caution">
    <text evidence="6">The sequence shown here is derived from an EMBL/GenBank/DDBJ whole genome shotgun (WGS) entry which is preliminary data.</text>
</comment>
<reference evidence="6" key="1">
    <citation type="submission" date="2022-04" db="EMBL/GenBank/DDBJ databases">
        <title>A functionally conserved STORR gene fusion in Papaver species that diverged 16.8 million years ago.</title>
        <authorList>
            <person name="Catania T."/>
        </authorList>
    </citation>
    <scope>NUCLEOTIDE SEQUENCE</scope>
    <source>
        <strain evidence="6">S-188037</strain>
    </source>
</reference>
<keyword evidence="5" id="KW-0067">ATP-binding</keyword>
<dbReference type="InterPro" id="IPR027417">
    <property type="entry name" value="P-loop_NTPase"/>
</dbReference>
<gene>
    <name evidence="6" type="ORF">MKW98_001413</name>
</gene>
<keyword evidence="7" id="KW-1185">Reference proteome</keyword>
<keyword evidence="4" id="KW-0547">Nucleotide-binding</keyword>
<accession>A0AAD4XQP6</accession>
<dbReference type="AlphaFoldDB" id="A0AAD4XQP6"/>
<dbReference type="GO" id="GO:0009691">
    <property type="term" value="P:cytokinin biosynthetic process"/>
    <property type="evidence" value="ECO:0007669"/>
    <property type="project" value="UniProtKB-KW"/>
</dbReference>
<dbReference type="PANTHER" id="PTHR11088:SF86">
    <property type="entry name" value="ADENYLATE ISOPENTENYLTRANSFERASE 4-RELATED"/>
    <property type="match status" value="1"/>
</dbReference>
<dbReference type="InterPro" id="IPR039657">
    <property type="entry name" value="Dimethylallyltransferase"/>
</dbReference>
<evidence type="ECO:0000313" key="7">
    <source>
        <dbReference type="Proteomes" id="UP001202328"/>
    </source>
</evidence>
<evidence type="ECO:0000256" key="5">
    <source>
        <dbReference type="ARBA" id="ARBA00022840"/>
    </source>
</evidence>
<dbReference type="GO" id="GO:0005739">
    <property type="term" value="C:mitochondrion"/>
    <property type="evidence" value="ECO:0007669"/>
    <property type="project" value="TreeGrafter"/>
</dbReference>
<evidence type="ECO:0000256" key="3">
    <source>
        <dbReference type="ARBA" id="ARBA00022712"/>
    </source>
</evidence>
<dbReference type="Proteomes" id="UP001202328">
    <property type="component" value="Unassembled WGS sequence"/>
</dbReference>
<proteinExistence type="inferred from homology"/>
<keyword evidence="3" id="KW-0203">Cytokinin biosynthesis</keyword>
<evidence type="ECO:0000313" key="6">
    <source>
        <dbReference type="EMBL" id="KAI3935290.1"/>
    </source>
</evidence>
<dbReference type="SUPFAM" id="SSF52540">
    <property type="entry name" value="P-loop containing nucleoside triphosphate hydrolases"/>
    <property type="match status" value="1"/>
</dbReference>
<keyword evidence="2" id="KW-0808">Transferase</keyword>
<name>A0AAD4XQP6_9MAGN</name>
<dbReference type="PANTHER" id="PTHR11088">
    <property type="entry name" value="TRNA DIMETHYLALLYLTRANSFERASE"/>
    <property type="match status" value="1"/>
</dbReference>
<dbReference type="GO" id="GO:0005524">
    <property type="term" value="F:ATP binding"/>
    <property type="evidence" value="ECO:0007669"/>
    <property type="project" value="UniProtKB-KW"/>
</dbReference>
<organism evidence="6 7">
    <name type="scientific">Papaver atlanticum</name>
    <dbReference type="NCBI Taxonomy" id="357466"/>
    <lineage>
        <taxon>Eukaryota</taxon>
        <taxon>Viridiplantae</taxon>
        <taxon>Streptophyta</taxon>
        <taxon>Embryophyta</taxon>
        <taxon>Tracheophyta</taxon>
        <taxon>Spermatophyta</taxon>
        <taxon>Magnoliopsida</taxon>
        <taxon>Ranunculales</taxon>
        <taxon>Papaveraceae</taxon>
        <taxon>Papaveroideae</taxon>
        <taxon>Papaver</taxon>
    </lineage>
</organism>
<dbReference type="GO" id="GO:0006400">
    <property type="term" value="P:tRNA modification"/>
    <property type="evidence" value="ECO:0007669"/>
    <property type="project" value="TreeGrafter"/>
</dbReference>
<dbReference type="Pfam" id="PF01715">
    <property type="entry name" value="IPPT"/>
    <property type="match status" value="2"/>
</dbReference>
<evidence type="ECO:0000256" key="4">
    <source>
        <dbReference type="ARBA" id="ARBA00022741"/>
    </source>
</evidence>
<evidence type="ECO:0000256" key="1">
    <source>
        <dbReference type="ARBA" id="ARBA00005842"/>
    </source>
</evidence>
<comment type="similarity">
    <text evidence="1">Belongs to the IPP transferase family.</text>
</comment>
<evidence type="ECO:0000256" key="2">
    <source>
        <dbReference type="ARBA" id="ARBA00022679"/>
    </source>
</evidence>
<protein>
    <submittedName>
        <fullName evidence="6">Uncharacterized protein</fullName>
    </submittedName>
</protein>
<dbReference type="EMBL" id="JAJJMB010006286">
    <property type="protein sequence ID" value="KAI3935290.1"/>
    <property type="molecule type" value="Genomic_DNA"/>
</dbReference>